<keyword evidence="2" id="KW-1185">Reference proteome</keyword>
<sequence>MLENIKMLLGISSEDTSKDNIINYYIRTITVKVLRYCKLESLITDLEPFVENKVALILKSQNTNSDVKSIQRGDTTINYNDQKSQFELTELTTLEKEELDKYKIRKVKFI</sequence>
<dbReference type="KEGG" id="csq:CSCA_1420"/>
<name>A0A0E3JZQ6_CLOSL</name>
<dbReference type="Pfam" id="PF05135">
    <property type="entry name" value="Phage_connect_1"/>
    <property type="match status" value="1"/>
</dbReference>
<reference evidence="1 2" key="1">
    <citation type="journal article" date="2015" name="J. Biotechnol.">
        <title>Complete genome sequence of a malodorant-producing acetogen, Clostridium scatologenes ATCC 25775(T).</title>
        <authorList>
            <person name="Zhu Z."/>
            <person name="Guo T."/>
            <person name="Zheng H."/>
            <person name="Song T."/>
            <person name="Ouyang P."/>
            <person name="Xie J."/>
        </authorList>
    </citation>
    <scope>NUCLEOTIDE SEQUENCE [LARGE SCALE GENOMIC DNA]</scope>
    <source>
        <strain evidence="1 2">ATCC 25775</strain>
    </source>
</reference>
<gene>
    <name evidence="1" type="ORF">CSCA_1420</name>
</gene>
<dbReference type="Proteomes" id="UP000033115">
    <property type="component" value="Chromosome"/>
</dbReference>
<dbReference type="RefSeq" id="WP_029159972.1">
    <property type="nucleotide sequence ID" value="NZ_CP009933.1"/>
</dbReference>
<accession>A0A0E3JZQ6</accession>
<protein>
    <recommendedName>
        <fullName evidence="3">Phage protein</fullName>
    </recommendedName>
</protein>
<dbReference type="InterPro" id="IPR021146">
    <property type="entry name" value="Phage_gp6-like_head-tail"/>
</dbReference>
<dbReference type="STRING" id="1548.CSCA_1420"/>
<dbReference type="AlphaFoldDB" id="A0A0E3JZQ6"/>
<evidence type="ECO:0008006" key="3">
    <source>
        <dbReference type="Google" id="ProtNLM"/>
    </source>
</evidence>
<organism evidence="1 2">
    <name type="scientific">Clostridium scatologenes</name>
    <dbReference type="NCBI Taxonomy" id="1548"/>
    <lineage>
        <taxon>Bacteria</taxon>
        <taxon>Bacillati</taxon>
        <taxon>Bacillota</taxon>
        <taxon>Clostridia</taxon>
        <taxon>Eubacteriales</taxon>
        <taxon>Clostridiaceae</taxon>
        <taxon>Clostridium</taxon>
    </lineage>
</organism>
<dbReference type="EMBL" id="CP009933">
    <property type="protein sequence ID" value="AKA68545.1"/>
    <property type="molecule type" value="Genomic_DNA"/>
</dbReference>
<proteinExistence type="predicted"/>
<evidence type="ECO:0000313" key="2">
    <source>
        <dbReference type="Proteomes" id="UP000033115"/>
    </source>
</evidence>
<evidence type="ECO:0000313" key="1">
    <source>
        <dbReference type="EMBL" id="AKA68545.1"/>
    </source>
</evidence>
<dbReference type="HOGENOM" id="CLU_2166618_0_0_9"/>